<accession>A0A0Q3I0Q7</accession>
<reference evidence="2" key="3">
    <citation type="submission" date="2018-08" db="UniProtKB">
        <authorList>
            <consortium name="EnsemblPlants"/>
        </authorList>
    </citation>
    <scope>IDENTIFICATION</scope>
    <source>
        <strain evidence="2">cv. Bd21</strain>
    </source>
</reference>
<organism evidence="1">
    <name type="scientific">Brachypodium distachyon</name>
    <name type="common">Purple false brome</name>
    <name type="synonym">Trachynia distachya</name>
    <dbReference type="NCBI Taxonomy" id="15368"/>
    <lineage>
        <taxon>Eukaryota</taxon>
        <taxon>Viridiplantae</taxon>
        <taxon>Streptophyta</taxon>
        <taxon>Embryophyta</taxon>
        <taxon>Tracheophyta</taxon>
        <taxon>Spermatophyta</taxon>
        <taxon>Magnoliopsida</taxon>
        <taxon>Liliopsida</taxon>
        <taxon>Poales</taxon>
        <taxon>Poaceae</taxon>
        <taxon>BOP clade</taxon>
        <taxon>Pooideae</taxon>
        <taxon>Stipodae</taxon>
        <taxon>Brachypodieae</taxon>
        <taxon>Brachypodium</taxon>
    </lineage>
</organism>
<evidence type="ECO:0000313" key="3">
    <source>
        <dbReference type="Proteomes" id="UP000008810"/>
    </source>
</evidence>
<dbReference type="Gramene" id="KQJ99426">
    <property type="protein sequence ID" value="KQJ99426"/>
    <property type="gene ID" value="BRADI_3g43195v3"/>
</dbReference>
<dbReference type="InParanoid" id="A0A0Q3I0Q7"/>
<sequence>MAAGVRHMRRRSRRAPGVASAAAAVDEGEEHHLNPFHFDAAASSSRLEIHRVVYCADQECCVASAVGGGGRRPVRRRWSIAMEALADHRCHPGQQAVLQRRGDWVHDLFDEMP</sequence>
<protein>
    <submittedName>
        <fullName evidence="1 2">Uncharacterized protein</fullName>
    </submittedName>
</protein>
<evidence type="ECO:0000313" key="2">
    <source>
        <dbReference type="EnsemblPlants" id="KQJ99426"/>
    </source>
</evidence>
<dbReference type="Proteomes" id="UP000008810">
    <property type="component" value="Chromosome 3"/>
</dbReference>
<gene>
    <name evidence="1" type="ORF">BRADI_3g43195v3</name>
</gene>
<reference evidence="1" key="2">
    <citation type="submission" date="2017-06" db="EMBL/GenBank/DDBJ databases">
        <title>WGS assembly of Brachypodium distachyon.</title>
        <authorList>
            <consortium name="The International Brachypodium Initiative"/>
            <person name="Lucas S."/>
            <person name="Harmon-Smith M."/>
            <person name="Lail K."/>
            <person name="Tice H."/>
            <person name="Grimwood J."/>
            <person name="Bruce D."/>
            <person name="Barry K."/>
            <person name="Shu S."/>
            <person name="Lindquist E."/>
            <person name="Wang M."/>
            <person name="Pitluck S."/>
            <person name="Vogel J.P."/>
            <person name="Garvin D.F."/>
            <person name="Mockler T.C."/>
            <person name="Schmutz J."/>
            <person name="Rokhsar D."/>
            <person name="Bevan M.W."/>
        </authorList>
    </citation>
    <scope>NUCLEOTIDE SEQUENCE</scope>
    <source>
        <strain evidence="1">Bd21</strain>
    </source>
</reference>
<proteinExistence type="predicted"/>
<dbReference type="AlphaFoldDB" id="A0A0Q3I0Q7"/>
<name>A0A0Q3I0Q7_BRADI</name>
<keyword evidence="3" id="KW-1185">Reference proteome</keyword>
<dbReference type="EMBL" id="CM000882">
    <property type="protein sequence ID" value="KQJ99426.1"/>
    <property type="molecule type" value="Genomic_DNA"/>
</dbReference>
<dbReference type="EnsemblPlants" id="KQJ99426">
    <property type="protein sequence ID" value="KQJ99426"/>
    <property type="gene ID" value="BRADI_3g43195v3"/>
</dbReference>
<evidence type="ECO:0000313" key="1">
    <source>
        <dbReference type="EMBL" id="KQJ99426.1"/>
    </source>
</evidence>
<reference evidence="1 2" key="1">
    <citation type="journal article" date="2010" name="Nature">
        <title>Genome sequencing and analysis of the model grass Brachypodium distachyon.</title>
        <authorList>
            <consortium name="International Brachypodium Initiative"/>
        </authorList>
    </citation>
    <scope>NUCLEOTIDE SEQUENCE [LARGE SCALE GENOMIC DNA]</scope>
    <source>
        <strain evidence="1 2">Bd21</strain>
    </source>
</reference>